<gene>
    <name evidence="1" type="ORF">HaLaN_22099</name>
</gene>
<name>A0A699ZQY2_HAELA</name>
<proteinExistence type="predicted"/>
<dbReference type="Proteomes" id="UP000485058">
    <property type="component" value="Unassembled WGS sequence"/>
</dbReference>
<reference evidence="1 2" key="1">
    <citation type="submission" date="2020-02" db="EMBL/GenBank/DDBJ databases">
        <title>Draft genome sequence of Haematococcus lacustris strain NIES-144.</title>
        <authorList>
            <person name="Morimoto D."/>
            <person name="Nakagawa S."/>
            <person name="Yoshida T."/>
            <person name="Sawayama S."/>
        </authorList>
    </citation>
    <scope>NUCLEOTIDE SEQUENCE [LARGE SCALE GENOMIC DNA]</scope>
    <source>
        <strain evidence="1 2">NIES-144</strain>
    </source>
</reference>
<evidence type="ECO:0000313" key="1">
    <source>
        <dbReference type="EMBL" id="GFH24325.1"/>
    </source>
</evidence>
<protein>
    <submittedName>
        <fullName evidence="1">Uncharacterized protein</fullName>
    </submittedName>
</protein>
<organism evidence="1 2">
    <name type="scientific">Haematococcus lacustris</name>
    <name type="common">Green alga</name>
    <name type="synonym">Haematococcus pluvialis</name>
    <dbReference type="NCBI Taxonomy" id="44745"/>
    <lineage>
        <taxon>Eukaryota</taxon>
        <taxon>Viridiplantae</taxon>
        <taxon>Chlorophyta</taxon>
        <taxon>core chlorophytes</taxon>
        <taxon>Chlorophyceae</taxon>
        <taxon>CS clade</taxon>
        <taxon>Chlamydomonadales</taxon>
        <taxon>Haematococcaceae</taxon>
        <taxon>Haematococcus</taxon>
    </lineage>
</organism>
<sequence length="205" mass="21204">MWGDAGRWGAAGEGRKAGYLMVGLGLTGPGRGGRGSHGGNEVLIRAGCCSRAGRQGQSPGQEGGGALKVQGLRGLRLGGRGRRGGLDGLVTRPCCLSAACSLHSTRLRYEPDIAGGAGRAHGRAGGWSVDPVSAAAGEGWRAAARLHQGGCSFTAPCLTSFLMVRGESDRVRVTGRGTSCRAISLTPPSTWWLRRPWEWTQPAAA</sequence>
<dbReference type="EMBL" id="BLLF01002504">
    <property type="protein sequence ID" value="GFH24325.1"/>
    <property type="molecule type" value="Genomic_DNA"/>
</dbReference>
<comment type="caution">
    <text evidence="1">The sequence shown here is derived from an EMBL/GenBank/DDBJ whole genome shotgun (WGS) entry which is preliminary data.</text>
</comment>
<evidence type="ECO:0000313" key="2">
    <source>
        <dbReference type="Proteomes" id="UP000485058"/>
    </source>
</evidence>
<keyword evidence="2" id="KW-1185">Reference proteome</keyword>
<accession>A0A699ZQY2</accession>
<dbReference type="AlphaFoldDB" id="A0A699ZQY2"/>